<reference evidence="1" key="1">
    <citation type="submission" date="2014-09" db="EMBL/GenBank/DDBJ databases">
        <authorList>
            <person name="Magalhaes I.L.F."/>
            <person name="Oliveira U."/>
            <person name="Santos F.R."/>
            <person name="Vidigal T.H.D.A."/>
            <person name="Brescovit A.D."/>
            <person name="Santos A.J."/>
        </authorList>
    </citation>
    <scope>NUCLEOTIDE SEQUENCE</scope>
    <source>
        <tissue evidence="1">Shoot tissue taken approximately 20 cm above the soil surface</tissue>
    </source>
</reference>
<evidence type="ECO:0000313" key="1">
    <source>
        <dbReference type="EMBL" id="JAE26893.1"/>
    </source>
</evidence>
<proteinExistence type="predicted"/>
<protein>
    <submittedName>
        <fullName evidence="1">Pco072268</fullName>
    </submittedName>
</protein>
<reference evidence="1" key="2">
    <citation type="journal article" date="2015" name="Data Brief">
        <title>Shoot transcriptome of the giant reed, Arundo donax.</title>
        <authorList>
            <person name="Barrero R.A."/>
            <person name="Guerrero F.D."/>
            <person name="Moolhuijzen P."/>
            <person name="Goolsby J.A."/>
            <person name="Tidwell J."/>
            <person name="Bellgard S.E."/>
            <person name="Bellgard M.I."/>
        </authorList>
    </citation>
    <scope>NUCLEOTIDE SEQUENCE</scope>
    <source>
        <tissue evidence="1">Shoot tissue taken approximately 20 cm above the soil surface</tissue>
    </source>
</reference>
<dbReference type="EMBL" id="GBRH01171003">
    <property type="protein sequence ID" value="JAE26893.1"/>
    <property type="molecule type" value="Transcribed_RNA"/>
</dbReference>
<name>A0A0A9H200_ARUDO</name>
<sequence>MSFFSWACNPCLSRSISLMDRSSILLFSLNSSAGVFRFPNKKLILDPRFVD</sequence>
<organism evidence="1">
    <name type="scientific">Arundo donax</name>
    <name type="common">Giant reed</name>
    <name type="synonym">Donax arundinaceus</name>
    <dbReference type="NCBI Taxonomy" id="35708"/>
    <lineage>
        <taxon>Eukaryota</taxon>
        <taxon>Viridiplantae</taxon>
        <taxon>Streptophyta</taxon>
        <taxon>Embryophyta</taxon>
        <taxon>Tracheophyta</taxon>
        <taxon>Spermatophyta</taxon>
        <taxon>Magnoliopsida</taxon>
        <taxon>Liliopsida</taxon>
        <taxon>Poales</taxon>
        <taxon>Poaceae</taxon>
        <taxon>PACMAD clade</taxon>
        <taxon>Arundinoideae</taxon>
        <taxon>Arundineae</taxon>
        <taxon>Arundo</taxon>
    </lineage>
</organism>
<accession>A0A0A9H200</accession>
<dbReference type="AlphaFoldDB" id="A0A0A9H200"/>